<dbReference type="EMBL" id="AP014962">
    <property type="protein sequence ID" value="BAS97909.1"/>
    <property type="molecule type" value="Genomic_DNA"/>
</dbReference>
<reference evidence="2 3" key="3">
    <citation type="journal article" date="2013" name="Rice">
        <title>Improvement of the Oryza sativa Nipponbare reference genome using next generation sequence and optical map data.</title>
        <authorList>
            <person name="Kawahara Y."/>
            <person name="de la Bastide M."/>
            <person name="Hamilton J.P."/>
            <person name="Kanamori H."/>
            <person name="McCombie W.R."/>
            <person name="Ouyang S."/>
            <person name="Schwartz D.C."/>
            <person name="Tanaka T."/>
            <person name="Wu J."/>
            <person name="Zhou S."/>
            <person name="Childs K.L."/>
            <person name="Davidson R.M."/>
            <person name="Lin H."/>
            <person name="Quesada-Ocampo L."/>
            <person name="Vaillancourt B."/>
            <person name="Sakai H."/>
            <person name="Lee S.S."/>
            <person name="Kim J."/>
            <person name="Numa H."/>
            <person name="Itoh T."/>
            <person name="Buell C.R."/>
            <person name="Matsumoto T."/>
        </authorList>
    </citation>
    <scope>NUCLEOTIDE SEQUENCE [LARGE SCALE GENOMIC DNA]</scope>
    <source>
        <strain evidence="3">cv. Nipponbare</strain>
    </source>
</reference>
<reference evidence="2 3" key="2">
    <citation type="journal article" date="2013" name="Plant Cell Physiol.">
        <title>Rice Annotation Project Database (RAP-DB): an integrative and interactive database for rice genomics.</title>
        <authorList>
            <person name="Sakai H."/>
            <person name="Lee S.S."/>
            <person name="Tanaka T."/>
            <person name="Numa H."/>
            <person name="Kim J."/>
            <person name="Kawahara Y."/>
            <person name="Wakimoto H."/>
            <person name="Yang C.C."/>
            <person name="Iwamoto M."/>
            <person name="Abe T."/>
            <person name="Yamada Y."/>
            <person name="Muto A."/>
            <person name="Inokuchi H."/>
            <person name="Ikemura T."/>
            <person name="Matsumoto T."/>
            <person name="Sasaki T."/>
            <person name="Itoh T."/>
        </authorList>
    </citation>
    <scope>NUCLEOTIDE SEQUENCE [LARGE SCALE GENOMIC DNA]</scope>
    <source>
        <strain evidence="3">cv. Nipponbare</strain>
    </source>
</reference>
<dbReference type="PANTHER" id="PTHR45295:SF4">
    <property type="entry name" value="OS06G0474800 PROTEIN"/>
    <property type="match status" value="1"/>
</dbReference>
<dbReference type="STRING" id="39947.A0A0P0WWX5"/>
<sequence>RGKAREDYYQVLGVTVNSTPQEIKEAYRKLQKRHHILILLATRVMHDYTLLLNEAYKVLMRN</sequence>
<dbReference type="Pfam" id="PF00226">
    <property type="entry name" value="DnaJ"/>
    <property type="match status" value="1"/>
</dbReference>
<dbReference type="GO" id="GO:0005783">
    <property type="term" value="C:endoplasmic reticulum"/>
    <property type="evidence" value="ECO:0007669"/>
    <property type="project" value="UniProtKB-ARBA"/>
</dbReference>
<feature type="non-terminal residue" evidence="2">
    <location>
        <position position="1"/>
    </location>
</feature>
<reference evidence="3" key="1">
    <citation type="journal article" date="2005" name="Nature">
        <title>The map-based sequence of the rice genome.</title>
        <authorList>
            <consortium name="International rice genome sequencing project (IRGSP)"/>
            <person name="Matsumoto T."/>
            <person name="Wu J."/>
            <person name="Kanamori H."/>
            <person name="Katayose Y."/>
            <person name="Fujisawa M."/>
            <person name="Namiki N."/>
            <person name="Mizuno H."/>
            <person name="Yamamoto K."/>
            <person name="Antonio B.A."/>
            <person name="Baba T."/>
            <person name="Sakata K."/>
            <person name="Nagamura Y."/>
            <person name="Aoki H."/>
            <person name="Arikawa K."/>
            <person name="Arita K."/>
            <person name="Bito T."/>
            <person name="Chiden Y."/>
            <person name="Fujitsuka N."/>
            <person name="Fukunaka R."/>
            <person name="Hamada M."/>
            <person name="Harada C."/>
            <person name="Hayashi A."/>
            <person name="Hijishita S."/>
            <person name="Honda M."/>
            <person name="Hosokawa S."/>
            <person name="Ichikawa Y."/>
            <person name="Idonuma A."/>
            <person name="Iijima M."/>
            <person name="Ikeda M."/>
            <person name="Ikeno M."/>
            <person name="Ito K."/>
            <person name="Ito S."/>
            <person name="Ito T."/>
            <person name="Ito Y."/>
            <person name="Ito Y."/>
            <person name="Iwabuchi A."/>
            <person name="Kamiya K."/>
            <person name="Karasawa W."/>
            <person name="Kurita K."/>
            <person name="Katagiri S."/>
            <person name="Kikuta A."/>
            <person name="Kobayashi H."/>
            <person name="Kobayashi N."/>
            <person name="Machita K."/>
            <person name="Maehara T."/>
            <person name="Masukawa M."/>
            <person name="Mizubayashi T."/>
            <person name="Mukai Y."/>
            <person name="Nagasaki H."/>
            <person name="Nagata Y."/>
            <person name="Naito S."/>
            <person name="Nakashima M."/>
            <person name="Nakama Y."/>
            <person name="Nakamichi Y."/>
            <person name="Nakamura M."/>
            <person name="Meguro A."/>
            <person name="Negishi M."/>
            <person name="Ohta I."/>
            <person name="Ohta T."/>
            <person name="Okamoto M."/>
            <person name="Ono N."/>
            <person name="Saji S."/>
            <person name="Sakaguchi M."/>
            <person name="Sakai K."/>
            <person name="Shibata M."/>
            <person name="Shimokawa T."/>
            <person name="Song J."/>
            <person name="Takazaki Y."/>
            <person name="Terasawa K."/>
            <person name="Tsugane M."/>
            <person name="Tsuji K."/>
            <person name="Ueda S."/>
            <person name="Waki K."/>
            <person name="Yamagata H."/>
            <person name="Yamamoto M."/>
            <person name="Yamamoto S."/>
            <person name="Yamane H."/>
            <person name="Yoshiki S."/>
            <person name="Yoshihara R."/>
            <person name="Yukawa K."/>
            <person name="Zhong H."/>
            <person name="Yano M."/>
            <person name="Yuan Q."/>
            <person name="Ouyang S."/>
            <person name="Liu J."/>
            <person name="Jones K.M."/>
            <person name="Gansberger K."/>
            <person name="Moffat K."/>
            <person name="Hill J."/>
            <person name="Bera J."/>
            <person name="Fadrosh D."/>
            <person name="Jin S."/>
            <person name="Johri S."/>
            <person name="Kim M."/>
            <person name="Overton L."/>
            <person name="Reardon M."/>
            <person name="Tsitrin T."/>
            <person name="Vuong H."/>
            <person name="Weaver B."/>
            <person name="Ciecko A."/>
            <person name="Tallon L."/>
            <person name="Jackson J."/>
            <person name="Pai G."/>
            <person name="Aken S.V."/>
            <person name="Utterback T."/>
            <person name="Reidmuller S."/>
            <person name="Feldblyum T."/>
            <person name="Hsiao J."/>
            <person name="Zismann V."/>
            <person name="Iobst S."/>
            <person name="de Vazeille A.R."/>
            <person name="Buell C.R."/>
            <person name="Ying K."/>
            <person name="Li Y."/>
            <person name="Lu T."/>
            <person name="Huang Y."/>
            <person name="Zhao Q."/>
            <person name="Feng Q."/>
            <person name="Zhang L."/>
            <person name="Zhu J."/>
            <person name="Weng Q."/>
            <person name="Mu J."/>
            <person name="Lu Y."/>
            <person name="Fan D."/>
            <person name="Liu Y."/>
            <person name="Guan J."/>
            <person name="Zhang Y."/>
            <person name="Yu S."/>
            <person name="Liu X."/>
            <person name="Zhang Y."/>
            <person name="Hong G."/>
            <person name="Han B."/>
            <person name="Choisne N."/>
            <person name="Demange N."/>
            <person name="Orjeda G."/>
            <person name="Samain S."/>
            <person name="Cattolico L."/>
            <person name="Pelletier E."/>
            <person name="Couloux A."/>
            <person name="Segurens B."/>
            <person name="Wincker P."/>
            <person name="D'Hont A."/>
            <person name="Scarpelli C."/>
            <person name="Weissenbach J."/>
            <person name="Salanoubat M."/>
            <person name="Quetier F."/>
            <person name="Yu Y."/>
            <person name="Kim H.R."/>
            <person name="Rambo T."/>
            <person name="Currie J."/>
            <person name="Collura K."/>
            <person name="Luo M."/>
            <person name="Yang T."/>
            <person name="Ammiraju J.S.S."/>
            <person name="Engler F."/>
            <person name="Soderlund C."/>
            <person name="Wing R.A."/>
            <person name="Palmer L.E."/>
            <person name="de la Bastide M."/>
            <person name="Spiegel L."/>
            <person name="Nascimento L."/>
            <person name="Zutavern T."/>
            <person name="O'Shaughnessy A."/>
            <person name="Dike S."/>
            <person name="Dedhia N."/>
            <person name="Preston R."/>
            <person name="Balija V."/>
            <person name="McCombie W.R."/>
            <person name="Chow T."/>
            <person name="Chen H."/>
            <person name="Chung M."/>
            <person name="Chen C."/>
            <person name="Shaw J."/>
            <person name="Wu H."/>
            <person name="Hsiao K."/>
            <person name="Chao Y."/>
            <person name="Chu M."/>
            <person name="Cheng C."/>
            <person name="Hour A."/>
            <person name="Lee P."/>
            <person name="Lin S."/>
            <person name="Lin Y."/>
            <person name="Liou J."/>
            <person name="Liu S."/>
            <person name="Hsing Y."/>
            <person name="Raghuvanshi S."/>
            <person name="Mohanty A."/>
            <person name="Bharti A.K."/>
            <person name="Gaur A."/>
            <person name="Gupta V."/>
            <person name="Kumar D."/>
            <person name="Ravi V."/>
            <person name="Vij S."/>
            <person name="Kapur A."/>
            <person name="Khurana P."/>
            <person name="Khurana P."/>
            <person name="Khurana J.P."/>
            <person name="Tyagi A.K."/>
            <person name="Gaikwad K."/>
            <person name="Singh A."/>
            <person name="Dalal V."/>
            <person name="Srivastava S."/>
            <person name="Dixit A."/>
            <person name="Pal A.K."/>
            <person name="Ghazi I.A."/>
            <person name="Yadav M."/>
            <person name="Pandit A."/>
            <person name="Bhargava A."/>
            <person name="Sureshbabu K."/>
            <person name="Batra K."/>
            <person name="Sharma T.R."/>
            <person name="Mohapatra T."/>
            <person name="Singh N.K."/>
            <person name="Messing J."/>
            <person name="Nelson A.B."/>
            <person name="Fuks G."/>
            <person name="Kavchok S."/>
            <person name="Keizer G."/>
            <person name="Linton E."/>
            <person name="Llaca V."/>
            <person name="Song R."/>
            <person name="Tanyolac B."/>
            <person name="Young S."/>
            <person name="Ho-Il K."/>
            <person name="Hahn J.H."/>
            <person name="Sangsakoo G."/>
            <person name="Vanavichit A."/>
            <person name="de Mattos Luiz.A.T."/>
            <person name="Zimmer P.D."/>
            <person name="Malone G."/>
            <person name="Dellagostin O."/>
            <person name="de Oliveira A.C."/>
            <person name="Bevan M."/>
            <person name="Bancroft I."/>
            <person name="Minx P."/>
            <person name="Cordum H."/>
            <person name="Wilson R."/>
            <person name="Cheng Z."/>
            <person name="Jin W."/>
            <person name="Jiang J."/>
            <person name="Leong S.A."/>
            <person name="Iwama H."/>
            <person name="Gojobori T."/>
            <person name="Itoh T."/>
            <person name="Niimura Y."/>
            <person name="Fujii Y."/>
            <person name="Habara T."/>
            <person name="Sakai H."/>
            <person name="Sato Y."/>
            <person name="Wilson G."/>
            <person name="Kumar K."/>
            <person name="McCouch S."/>
            <person name="Juretic N."/>
            <person name="Hoen D."/>
            <person name="Wright S."/>
            <person name="Bruskiewich R."/>
            <person name="Bureau T."/>
            <person name="Miyao A."/>
            <person name="Hirochika H."/>
            <person name="Nishikawa T."/>
            <person name="Kadowaki K."/>
            <person name="Sugiura M."/>
            <person name="Burr B."/>
            <person name="Sasaki T."/>
        </authorList>
    </citation>
    <scope>NUCLEOTIDE SEQUENCE [LARGE SCALE GENOMIC DNA]</scope>
    <source>
        <strain evidence="3">cv. Nipponbare</strain>
    </source>
</reference>
<dbReference type="InterPro" id="IPR001623">
    <property type="entry name" value="DnaJ_domain"/>
</dbReference>
<evidence type="ECO:0000259" key="1">
    <source>
        <dbReference type="PROSITE" id="PS50076"/>
    </source>
</evidence>
<dbReference type="PANTHER" id="PTHR45295">
    <property type="entry name" value="CHAPERONE PROTEIN DNAJ C76, CHLOROPLASTIC"/>
    <property type="match status" value="1"/>
</dbReference>
<dbReference type="Gene3D" id="1.10.287.110">
    <property type="entry name" value="DnaJ domain"/>
    <property type="match status" value="1"/>
</dbReference>
<dbReference type="AlphaFoldDB" id="A0A0P0WWX5"/>
<dbReference type="Gramene" id="Os06t0498450-00">
    <property type="protein sequence ID" value="Os06t0498450-00"/>
    <property type="gene ID" value="Os06g0498450"/>
</dbReference>
<dbReference type="Proteomes" id="UP000059680">
    <property type="component" value="Chromosome 6"/>
</dbReference>
<protein>
    <submittedName>
        <fullName evidence="2">Os06g0498450 protein</fullName>
    </submittedName>
</protein>
<accession>A0A0P0WWX5</accession>
<gene>
    <name evidence="2" type="ordered locus">Os06g0498450</name>
    <name evidence="2" type="ORF">OSNPB_060498450</name>
</gene>
<dbReference type="PaxDb" id="39947-A0A0P0WWX5"/>
<evidence type="ECO:0000313" key="3">
    <source>
        <dbReference type="Proteomes" id="UP000059680"/>
    </source>
</evidence>
<dbReference type="CDD" id="cd06257">
    <property type="entry name" value="DnaJ"/>
    <property type="match status" value="1"/>
</dbReference>
<dbReference type="SMR" id="A0A0P0WWX5"/>
<dbReference type="InParanoid" id="A0A0P0WWX5"/>
<evidence type="ECO:0000313" key="2">
    <source>
        <dbReference type="EMBL" id="BAS97909.1"/>
    </source>
</evidence>
<proteinExistence type="predicted"/>
<dbReference type="PROSITE" id="PS50076">
    <property type="entry name" value="DNAJ_2"/>
    <property type="match status" value="1"/>
</dbReference>
<dbReference type="InterPro" id="IPR036869">
    <property type="entry name" value="J_dom_sf"/>
</dbReference>
<dbReference type="SUPFAM" id="SSF46565">
    <property type="entry name" value="Chaperone J-domain"/>
    <property type="match status" value="1"/>
</dbReference>
<dbReference type="SMART" id="SM00271">
    <property type="entry name" value="DnaJ"/>
    <property type="match status" value="1"/>
</dbReference>
<organism evidence="2 3">
    <name type="scientific">Oryza sativa subsp. japonica</name>
    <name type="common">Rice</name>
    <dbReference type="NCBI Taxonomy" id="39947"/>
    <lineage>
        <taxon>Eukaryota</taxon>
        <taxon>Viridiplantae</taxon>
        <taxon>Streptophyta</taxon>
        <taxon>Embryophyta</taxon>
        <taxon>Tracheophyta</taxon>
        <taxon>Spermatophyta</taxon>
        <taxon>Magnoliopsida</taxon>
        <taxon>Liliopsida</taxon>
        <taxon>Poales</taxon>
        <taxon>Poaceae</taxon>
        <taxon>BOP clade</taxon>
        <taxon>Oryzoideae</taxon>
        <taxon>Oryzeae</taxon>
        <taxon>Oryzinae</taxon>
        <taxon>Oryza</taxon>
        <taxon>Oryza sativa</taxon>
    </lineage>
</organism>
<keyword evidence="3" id="KW-1185">Reference proteome</keyword>
<name>A0A0P0WWX5_ORYSJ</name>
<feature type="domain" description="J" evidence="1">
    <location>
        <begin position="7"/>
        <end position="62"/>
    </location>
</feature>